<dbReference type="InterPro" id="IPR015424">
    <property type="entry name" value="PyrdxlP-dep_Trfase"/>
</dbReference>
<evidence type="ECO:0000313" key="7">
    <source>
        <dbReference type="EMBL" id="KKO11078.1"/>
    </source>
</evidence>
<dbReference type="PIRSF" id="PIRSF000524">
    <property type="entry name" value="SPT"/>
    <property type="match status" value="1"/>
</dbReference>
<sequence>MIDTAEIRPRMLMGPGPSDVHPRVLAALARPTIGHLDGQFLEVLNDIRDMLQSVFQTTNALTLAVSGTGSAGMETCVVNLIEPGDKMLVCMAGVFGTRMKDVAERAGADVTAIDAAWGKVFTADDIRAAFDQHGPFKVVGIVHAETSTGAAQPIPPISDVVHDAGALLLVDTVTSLGGMDVDVDGWRIDACYSGTQKCLSCPPGLAPVTFSAAGERALANRASKVQSWYLDMNMVRKYWGSERLYHHTAPINMNYALHEALRLVLDEGLAARWQRHRDQHLALKAGLEGLGLSYLADPDHQLPMLNAVSTPDGVDEAAVRKRLLDEFGIEIGGGLGEFKGKAWRIGLMGESATPRHVQAVTSALKTILS</sequence>
<dbReference type="InterPro" id="IPR000192">
    <property type="entry name" value="Aminotrans_V_dom"/>
</dbReference>
<dbReference type="SUPFAM" id="SSF53383">
    <property type="entry name" value="PLP-dependent transferases"/>
    <property type="match status" value="1"/>
</dbReference>
<proteinExistence type="inferred from homology"/>
<protein>
    <recommendedName>
        <fullName evidence="6">Aminotransferase class V domain-containing protein</fullName>
    </recommendedName>
</protein>
<dbReference type="Gene3D" id="3.90.1150.10">
    <property type="entry name" value="Aspartate Aminotransferase, domain 1"/>
    <property type="match status" value="1"/>
</dbReference>
<gene>
    <name evidence="7" type="ORF">LCGC14_0015540</name>
</gene>
<dbReference type="GO" id="GO:0008453">
    <property type="term" value="F:alanine-glyoxylate transaminase activity"/>
    <property type="evidence" value="ECO:0007669"/>
    <property type="project" value="TreeGrafter"/>
</dbReference>
<dbReference type="PANTHER" id="PTHR21152">
    <property type="entry name" value="AMINOTRANSFERASE CLASS V"/>
    <property type="match status" value="1"/>
</dbReference>
<dbReference type="Pfam" id="PF00266">
    <property type="entry name" value="Aminotran_5"/>
    <property type="match status" value="1"/>
</dbReference>
<dbReference type="GO" id="GO:0019265">
    <property type="term" value="P:glycine biosynthetic process, by transamination of glyoxylate"/>
    <property type="evidence" value="ECO:0007669"/>
    <property type="project" value="TreeGrafter"/>
</dbReference>
<comment type="caution">
    <text evidence="7">The sequence shown here is derived from an EMBL/GenBank/DDBJ whole genome shotgun (WGS) entry which is preliminary data.</text>
</comment>
<evidence type="ECO:0000256" key="2">
    <source>
        <dbReference type="ARBA" id="ARBA00009236"/>
    </source>
</evidence>
<feature type="domain" description="Aminotransferase class V" evidence="6">
    <location>
        <begin position="32"/>
        <end position="334"/>
    </location>
</feature>
<comment type="cofactor">
    <cofactor evidence="1">
        <name>pyridoxal 5'-phosphate</name>
        <dbReference type="ChEBI" id="CHEBI:597326"/>
    </cofactor>
</comment>
<evidence type="ECO:0000256" key="1">
    <source>
        <dbReference type="ARBA" id="ARBA00001933"/>
    </source>
</evidence>
<dbReference type="InterPro" id="IPR024169">
    <property type="entry name" value="SP_NH2Trfase/AEP_transaminase"/>
</dbReference>
<keyword evidence="5" id="KW-0663">Pyridoxal phosphate</keyword>
<keyword evidence="4" id="KW-0808">Transferase</keyword>
<organism evidence="7">
    <name type="scientific">marine sediment metagenome</name>
    <dbReference type="NCBI Taxonomy" id="412755"/>
    <lineage>
        <taxon>unclassified sequences</taxon>
        <taxon>metagenomes</taxon>
        <taxon>ecological metagenomes</taxon>
    </lineage>
</organism>
<dbReference type="FunFam" id="3.40.640.10:FF:000027">
    <property type="entry name" value="Serine--pyruvate aminotransferase, mitochondrial"/>
    <property type="match status" value="1"/>
</dbReference>
<comment type="similarity">
    <text evidence="2">Belongs to the class-V pyridoxal-phosphate-dependent aminotransferase family.</text>
</comment>
<dbReference type="EMBL" id="LAZR01000003">
    <property type="protein sequence ID" value="KKO11078.1"/>
    <property type="molecule type" value="Genomic_DNA"/>
</dbReference>
<reference evidence="7" key="1">
    <citation type="journal article" date="2015" name="Nature">
        <title>Complex archaea that bridge the gap between prokaryotes and eukaryotes.</title>
        <authorList>
            <person name="Spang A."/>
            <person name="Saw J.H."/>
            <person name="Jorgensen S.L."/>
            <person name="Zaremba-Niedzwiedzka K."/>
            <person name="Martijn J."/>
            <person name="Lind A.E."/>
            <person name="van Eijk R."/>
            <person name="Schleper C."/>
            <person name="Guy L."/>
            <person name="Ettema T.J."/>
        </authorList>
    </citation>
    <scope>NUCLEOTIDE SEQUENCE</scope>
</reference>
<name>A0A0F9WF19_9ZZZZ</name>
<evidence type="ECO:0000259" key="6">
    <source>
        <dbReference type="Pfam" id="PF00266"/>
    </source>
</evidence>
<evidence type="ECO:0000256" key="3">
    <source>
        <dbReference type="ARBA" id="ARBA00022576"/>
    </source>
</evidence>
<dbReference type="PANTHER" id="PTHR21152:SF40">
    <property type="entry name" value="ALANINE--GLYOXYLATE AMINOTRANSFERASE"/>
    <property type="match status" value="1"/>
</dbReference>
<evidence type="ECO:0000256" key="4">
    <source>
        <dbReference type="ARBA" id="ARBA00022679"/>
    </source>
</evidence>
<dbReference type="InterPro" id="IPR015422">
    <property type="entry name" value="PyrdxlP-dep_Trfase_small"/>
</dbReference>
<accession>A0A0F9WF19</accession>
<dbReference type="Gene3D" id="3.40.640.10">
    <property type="entry name" value="Type I PLP-dependent aspartate aminotransferase-like (Major domain)"/>
    <property type="match status" value="1"/>
</dbReference>
<dbReference type="GO" id="GO:0004760">
    <property type="term" value="F:L-serine-pyruvate transaminase activity"/>
    <property type="evidence" value="ECO:0007669"/>
    <property type="project" value="TreeGrafter"/>
</dbReference>
<dbReference type="AlphaFoldDB" id="A0A0F9WF19"/>
<evidence type="ECO:0000256" key="5">
    <source>
        <dbReference type="ARBA" id="ARBA00022898"/>
    </source>
</evidence>
<dbReference type="GO" id="GO:0005777">
    <property type="term" value="C:peroxisome"/>
    <property type="evidence" value="ECO:0007669"/>
    <property type="project" value="TreeGrafter"/>
</dbReference>
<keyword evidence="3" id="KW-0032">Aminotransferase</keyword>
<dbReference type="InterPro" id="IPR015421">
    <property type="entry name" value="PyrdxlP-dep_Trfase_major"/>
</dbReference>